<proteinExistence type="predicted"/>
<name>A0A814NIZ9_9BILA</name>
<dbReference type="AlphaFoldDB" id="A0A814NIZ9"/>
<evidence type="ECO:0000256" key="2">
    <source>
        <dbReference type="SAM" id="MobiDB-lite"/>
    </source>
</evidence>
<evidence type="ECO:0000313" key="4">
    <source>
        <dbReference type="Proteomes" id="UP000663879"/>
    </source>
</evidence>
<feature type="compositionally biased region" description="Polar residues" evidence="2">
    <location>
        <begin position="579"/>
        <end position="600"/>
    </location>
</feature>
<dbReference type="Proteomes" id="UP000663879">
    <property type="component" value="Unassembled WGS sequence"/>
</dbReference>
<protein>
    <submittedName>
        <fullName evidence="3">Uncharacterized protein</fullName>
    </submittedName>
</protein>
<feature type="region of interest" description="Disordered" evidence="2">
    <location>
        <begin position="579"/>
        <end position="608"/>
    </location>
</feature>
<dbReference type="EMBL" id="CAJNOC010007054">
    <property type="protein sequence ID" value="CAF1091149.1"/>
    <property type="molecule type" value="Genomic_DNA"/>
</dbReference>
<sequence length="649" mass="75217">PDLKGAIDGVFDKIEKHKDKQFSEIKTELERLEKENSGEKDKSLSERIDLLSESTFKYELKIKYLEYVKLDTKDPNKIKEAEKQKDLAETKLKKEKENLATMKDRVNLVVNIVETGKLVREVYDDFRAAEDEMAIMDKAITSNVENFKNLHELEDTMVSFQNGIVKNLHNQLNDIGKNLKGSSLASMELTRWKTQRTLKELSEIFMQTLSSFGNTTQLITTIKRIDESFSTMLNIYTKIESYMEQNDFATYISDITKQEIEVGIPIKYQSKINQLKKMIHSNVIMDRYQQAIDAFNYWSFPFFCQYTSDLVIYDTKQNNFLNTDEMIINYANLLSNLLNKLKNFETLVRPSIDNNIQGFSFENEFSFYKWSSVNYPFEFKQFLSGKKTIFDADLDSENGKLFDVIKFCTIYLTIEVKNSTKNEQLKNLLKNYFVELTHSGVSNYRYKNKKFTIDLNFNSGEKLKLRYQYGSTDTSNANESFKKLSINKPILSPYTLWNIQLVPINIQKHFQLLNDLQSLTNNEEVFVSLNGKGQYIVSDQFQFDPETCPTNHDLNNQFYISQIQPTGPTIGQWRSIENSRQSGISQESNQQNGSISSDNQESNKRKRGHKRLLRYHELNNPNSLLPIISGGLARTFAVTAVRADLKSTG</sequence>
<comment type="caution">
    <text evidence="3">The sequence shown here is derived from an EMBL/GenBank/DDBJ whole genome shotgun (WGS) entry which is preliminary data.</text>
</comment>
<evidence type="ECO:0000313" key="3">
    <source>
        <dbReference type="EMBL" id="CAF1091149.1"/>
    </source>
</evidence>
<accession>A0A814NIZ9</accession>
<reference evidence="3" key="1">
    <citation type="submission" date="2021-02" db="EMBL/GenBank/DDBJ databases">
        <authorList>
            <person name="Nowell W R."/>
        </authorList>
    </citation>
    <scope>NUCLEOTIDE SEQUENCE</scope>
    <source>
        <strain evidence="3">Ploen Becks lab</strain>
    </source>
</reference>
<feature type="coiled-coil region" evidence="1">
    <location>
        <begin position="15"/>
        <end position="42"/>
    </location>
</feature>
<gene>
    <name evidence="3" type="ORF">OXX778_LOCUS20676</name>
</gene>
<keyword evidence="1" id="KW-0175">Coiled coil</keyword>
<feature type="non-terminal residue" evidence="3">
    <location>
        <position position="1"/>
    </location>
</feature>
<feature type="coiled-coil region" evidence="1">
    <location>
        <begin position="78"/>
        <end position="105"/>
    </location>
</feature>
<evidence type="ECO:0000256" key="1">
    <source>
        <dbReference type="SAM" id="Coils"/>
    </source>
</evidence>
<dbReference type="OrthoDB" id="7777179at2759"/>
<organism evidence="3 4">
    <name type="scientific">Brachionus calyciflorus</name>
    <dbReference type="NCBI Taxonomy" id="104777"/>
    <lineage>
        <taxon>Eukaryota</taxon>
        <taxon>Metazoa</taxon>
        <taxon>Spiralia</taxon>
        <taxon>Gnathifera</taxon>
        <taxon>Rotifera</taxon>
        <taxon>Eurotatoria</taxon>
        <taxon>Monogononta</taxon>
        <taxon>Pseudotrocha</taxon>
        <taxon>Ploima</taxon>
        <taxon>Brachionidae</taxon>
        <taxon>Brachionus</taxon>
    </lineage>
</organism>
<keyword evidence="4" id="KW-1185">Reference proteome</keyword>